<gene>
    <name evidence="2" type="ORF">M378DRAFT_168947</name>
</gene>
<organism evidence="2 3">
    <name type="scientific">Amanita muscaria (strain Koide BX008)</name>
    <dbReference type="NCBI Taxonomy" id="946122"/>
    <lineage>
        <taxon>Eukaryota</taxon>
        <taxon>Fungi</taxon>
        <taxon>Dikarya</taxon>
        <taxon>Basidiomycota</taxon>
        <taxon>Agaricomycotina</taxon>
        <taxon>Agaricomycetes</taxon>
        <taxon>Agaricomycetidae</taxon>
        <taxon>Agaricales</taxon>
        <taxon>Pluteineae</taxon>
        <taxon>Amanitaceae</taxon>
        <taxon>Amanita</taxon>
    </lineage>
</organism>
<keyword evidence="3" id="KW-1185">Reference proteome</keyword>
<reference evidence="2 3" key="1">
    <citation type="submission" date="2014-04" db="EMBL/GenBank/DDBJ databases">
        <title>Evolutionary Origins and Diversification of the Mycorrhizal Mutualists.</title>
        <authorList>
            <consortium name="DOE Joint Genome Institute"/>
            <consortium name="Mycorrhizal Genomics Consortium"/>
            <person name="Kohler A."/>
            <person name="Kuo A."/>
            <person name="Nagy L.G."/>
            <person name="Floudas D."/>
            <person name="Copeland A."/>
            <person name="Barry K.W."/>
            <person name="Cichocki N."/>
            <person name="Veneault-Fourrey C."/>
            <person name="LaButti K."/>
            <person name="Lindquist E.A."/>
            <person name="Lipzen A."/>
            <person name="Lundell T."/>
            <person name="Morin E."/>
            <person name="Murat C."/>
            <person name="Riley R."/>
            <person name="Ohm R."/>
            <person name="Sun H."/>
            <person name="Tunlid A."/>
            <person name="Henrissat B."/>
            <person name="Grigoriev I.V."/>
            <person name="Hibbett D.S."/>
            <person name="Martin F."/>
        </authorList>
    </citation>
    <scope>NUCLEOTIDE SEQUENCE [LARGE SCALE GENOMIC DNA]</scope>
    <source>
        <strain evidence="2 3">Koide BX008</strain>
    </source>
</reference>
<feature type="region of interest" description="Disordered" evidence="1">
    <location>
        <begin position="75"/>
        <end position="100"/>
    </location>
</feature>
<evidence type="ECO:0000256" key="1">
    <source>
        <dbReference type="SAM" id="MobiDB-lite"/>
    </source>
</evidence>
<accession>A0A0C2WSF9</accession>
<name>A0A0C2WSF9_AMAMK</name>
<proteinExistence type="predicted"/>
<dbReference type="InParanoid" id="A0A0C2WSF9"/>
<dbReference type="EMBL" id="KN818311">
    <property type="protein sequence ID" value="KIL59686.1"/>
    <property type="molecule type" value="Genomic_DNA"/>
</dbReference>
<protein>
    <submittedName>
        <fullName evidence="2">Uncharacterized protein</fullName>
    </submittedName>
</protein>
<dbReference type="AlphaFoldDB" id="A0A0C2WSF9"/>
<dbReference type="Proteomes" id="UP000054549">
    <property type="component" value="Unassembled WGS sequence"/>
</dbReference>
<evidence type="ECO:0000313" key="3">
    <source>
        <dbReference type="Proteomes" id="UP000054549"/>
    </source>
</evidence>
<sequence>MSRFQNVIMTPVILRRRYILLASSIRILQHVAISGIKNPVIITLPVSPRPSSSLKSRSFVPTRRRETAAFLVNPPSQPQLYQYPPQAGSRPNFRKSPLPL</sequence>
<evidence type="ECO:0000313" key="2">
    <source>
        <dbReference type="EMBL" id="KIL59686.1"/>
    </source>
</evidence>
<feature type="non-terminal residue" evidence="2">
    <location>
        <position position="100"/>
    </location>
</feature>
<dbReference type="HOGENOM" id="CLU_2312671_0_0_1"/>